<reference evidence="5 6" key="1">
    <citation type="submission" date="2024-01" db="EMBL/GenBank/DDBJ databases">
        <title>The complete chloroplast genome sequence of Lithospermum erythrorhizon: insights into the phylogenetic relationship among Boraginaceae species and the maternal lineages of purple gromwells.</title>
        <authorList>
            <person name="Okada T."/>
            <person name="Watanabe K."/>
        </authorList>
    </citation>
    <scope>NUCLEOTIDE SEQUENCE [LARGE SCALE GENOMIC DNA]</scope>
</reference>
<protein>
    <recommendedName>
        <fullName evidence="4">Ubiquitin-like protease family profile domain-containing protein</fullName>
    </recommendedName>
</protein>
<dbReference type="Proteomes" id="UP001454036">
    <property type="component" value="Unassembled WGS sequence"/>
</dbReference>
<gene>
    <name evidence="5" type="ORF">LIER_23039</name>
</gene>
<keyword evidence="6" id="KW-1185">Reference proteome</keyword>
<proteinExistence type="inferred from homology"/>
<keyword evidence="3" id="KW-0378">Hydrolase</keyword>
<evidence type="ECO:0000256" key="2">
    <source>
        <dbReference type="ARBA" id="ARBA00022670"/>
    </source>
</evidence>
<dbReference type="InterPro" id="IPR038765">
    <property type="entry name" value="Papain-like_cys_pep_sf"/>
</dbReference>
<dbReference type="AlphaFoldDB" id="A0AAV3QW02"/>
<comment type="similarity">
    <text evidence="1">Belongs to the peptidase C48 family.</text>
</comment>
<dbReference type="PROSITE" id="PS50600">
    <property type="entry name" value="ULP_PROTEASE"/>
    <property type="match status" value="1"/>
</dbReference>
<evidence type="ECO:0000256" key="3">
    <source>
        <dbReference type="ARBA" id="ARBA00022801"/>
    </source>
</evidence>
<evidence type="ECO:0000313" key="5">
    <source>
        <dbReference type="EMBL" id="GAA0168289.1"/>
    </source>
</evidence>
<dbReference type="GO" id="GO:0006508">
    <property type="term" value="P:proteolysis"/>
    <property type="evidence" value="ECO:0007669"/>
    <property type="project" value="UniProtKB-KW"/>
</dbReference>
<comment type="caution">
    <text evidence="5">The sequence shown here is derived from an EMBL/GenBank/DDBJ whole genome shotgun (WGS) entry which is preliminary data.</text>
</comment>
<sequence>MLHIPRSVSIKGQQYSIPQTLLTRQGNGRLPDFYSILLPREMVRQTIFHPGHVHNLKPHEFELAIHKLNNEIHNELNIHRTINRSPQIIELDESDVDDNEDEVVVEPSDVVSQRPIIVERPSNVVFMGNGHGQSLGAEQSTLTMVPKVSGTEIYPAGNVPKNKQISAVPKPPFHPSTDFYYDHSKYSLLSSWIDKNSHRSDEIGLVPIIQQYDSISAKKLHQICSNDWLSNEDTDAILQLINLQAKRYPGMYKSIKWTCLGSLYNVAVQSEYNIFIENREKEEGGIGKKIDVDLYNFVMGKNKSWESKAWCECDYVFGIENIDNGHWVAYAYDLKNKTFVQLNPVTPFTITVESVPQQHNTHDCGVYACKFVQCLAMQDGFSKLAAARFPDYRKKLAIDLIKWTRTSNDMFAFHELQIKT</sequence>
<dbReference type="GO" id="GO:0008234">
    <property type="term" value="F:cysteine-type peptidase activity"/>
    <property type="evidence" value="ECO:0007669"/>
    <property type="project" value="InterPro"/>
</dbReference>
<dbReference type="SUPFAM" id="SSF54001">
    <property type="entry name" value="Cysteine proteinases"/>
    <property type="match status" value="1"/>
</dbReference>
<dbReference type="Gene3D" id="3.40.395.10">
    <property type="entry name" value="Adenoviral Proteinase, Chain A"/>
    <property type="match status" value="1"/>
</dbReference>
<name>A0AAV3QW02_LITER</name>
<evidence type="ECO:0000313" key="6">
    <source>
        <dbReference type="Proteomes" id="UP001454036"/>
    </source>
</evidence>
<keyword evidence="2" id="KW-0645">Protease</keyword>
<organism evidence="5 6">
    <name type="scientific">Lithospermum erythrorhizon</name>
    <name type="common">Purple gromwell</name>
    <name type="synonym">Lithospermum officinale var. erythrorhizon</name>
    <dbReference type="NCBI Taxonomy" id="34254"/>
    <lineage>
        <taxon>Eukaryota</taxon>
        <taxon>Viridiplantae</taxon>
        <taxon>Streptophyta</taxon>
        <taxon>Embryophyta</taxon>
        <taxon>Tracheophyta</taxon>
        <taxon>Spermatophyta</taxon>
        <taxon>Magnoliopsida</taxon>
        <taxon>eudicotyledons</taxon>
        <taxon>Gunneridae</taxon>
        <taxon>Pentapetalae</taxon>
        <taxon>asterids</taxon>
        <taxon>lamiids</taxon>
        <taxon>Boraginales</taxon>
        <taxon>Boraginaceae</taxon>
        <taxon>Boraginoideae</taxon>
        <taxon>Lithospermeae</taxon>
        <taxon>Lithospermum</taxon>
    </lineage>
</organism>
<dbReference type="EMBL" id="BAABME010006409">
    <property type="protein sequence ID" value="GAA0168289.1"/>
    <property type="molecule type" value="Genomic_DNA"/>
</dbReference>
<feature type="domain" description="Ubiquitin-like protease family profile" evidence="4">
    <location>
        <begin position="213"/>
        <end position="375"/>
    </location>
</feature>
<dbReference type="Pfam" id="PF02902">
    <property type="entry name" value="Peptidase_C48"/>
    <property type="match status" value="1"/>
</dbReference>
<dbReference type="InterPro" id="IPR003653">
    <property type="entry name" value="Peptidase_C48_C"/>
</dbReference>
<accession>A0AAV3QW02</accession>
<evidence type="ECO:0000259" key="4">
    <source>
        <dbReference type="PROSITE" id="PS50600"/>
    </source>
</evidence>
<evidence type="ECO:0000256" key="1">
    <source>
        <dbReference type="ARBA" id="ARBA00005234"/>
    </source>
</evidence>